<dbReference type="Gene3D" id="3.40.50.2300">
    <property type="match status" value="2"/>
</dbReference>
<dbReference type="InterPro" id="IPR028081">
    <property type="entry name" value="Leu-bd"/>
</dbReference>
<accession>A0A1M6IKE9</accession>
<proteinExistence type="inferred from homology"/>
<feature type="signal peptide" evidence="5">
    <location>
        <begin position="1"/>
        <end position="20"/>
    </location>
</feature>
<evidence type="ECO:0000259" key="6">
    <source>
        <dbReference type="Pfam" id="PF13458"/>
    </source>
</evidence>
<dbReference type="Proteomes" id="UP000184080">
    <property type="component" value="Unassembled WGS sequence"/>
</dbReference>
<dbReference type="InterPro" id="IPR028082">
    <property type="entry name" value="Peripla_BP_I"/>
</dbReference>
<dbReference type="OrthoDB" id="9783240at2"/>
<keyword evidence="3 5" id="KW-0732">Signal</keyword>
<comment type="similarity">
    <text evidence="1">Belongs to the leucine-binding protein family.</text>
</comment>
<gene>
    <name evidence="7" type="ORF">SAMN05444401_2862</name>
</gene>
<evidence type="ECO:0000256" key="1">
    <source>
        <dbReference type="ARBA" id="ARBA00010062"/>
    </source>
</evidence>
<evidence type="ECO:0000313" key="8">
    <source>
        <dbReference type="Proteomes" id="UP000184080"/>
    </source>
</evidence>
<organism evidence="7 8">
    <name type="scientific">Clostridium amylolyticum</name>
    <dbReference type="NCBI Taxonomy" id="1121298"/>
    <lineage>
        <taxon>Bacteria</taxon>
        <taxon>Bacillati</taxon>
        <taxon>Bacillota</taxon>
        <taxon>Clostridia</taxon>
        <taxon>Eubacteriales</taxon>
        <taxon>Clostridiaceae</taxon>
        <taxon>Clostridium</taxon>
    </lineage>
</organism>
<keyword evidence="8" id="KW-1185">Reference proteome</keyword>
<dbReference type="CDD" id="cd06343">
    <property type="entry name" value="PBP1_ABC_ligand_binding-like"/>
    <property type="match status" value="1"/>
</dbReference>
<keyword evidence="2" id="KW-0813">Transport</keyword>
<evidence type="ECO:0000256" key="2">
    <source>
        <dbReference type="ARBA" id="ARBA00022448"/>
    </source>
</evidence>
<reference evidence="7 8" key="1">
    <citation type="submission" date="2016-11" db="EMBL/GenBank/DDBJ databases">
        <authorList>
            <person name="Jaros S."/>
            <person name="Januszkiewicz K."/>
            <person name="Wedrychowicz H."/>
        </authorList>
    </citation>
    <scope>NUCLEOTIDE SEQUENCE [LARGE SCALE GENOMIC DNA]</scope>
    <source>
        <strain evidence="7 8">DSM 21864</strain>
    </source>
</reference>
<dbReference type="PROSITE" id="PS51257">
    <property type="entry name" value="PROKAR_LIPOPROTEIN"/>
    <property type="match status" value="1"/>
</dbReference>
<evidence type="ECO:0000313" key="7">
    <source>
        <dbReference type="EMBL" id="SHJ34910.1"/>
    </source>
</evidence>
<sequence length="407" mass="44227">MLKRNLSIILSAILSVSLLAGCGKSGEEGKAGKEKVAQGVTDTTIKVGTMGPTSGSLAIVGMPMLHGMEAYFKMVNEEGGINGKKIELISKDDGFKADIALQKAEELVEKDQVFAIVGQLGTPGCLASIDYFKEKGIPAVYQGSGSSEFSKVKGNYFPVQPNYTFEGGLMVKYALDNLKANKIAVIYENNDIGKEGLAGVKAKLKAISKDSALVAEVPYNPTDTDFSTHVQKLNEAKPDVTIIYGNAKPAAGITVESKKQGFKTQFLATYIVADVTLFQLAKDAWNDVITAAWVADITDPNNKAAQKFIEAFKKYYPNETPNAYAVAGWVAAQVFTEGLKNTKGDLTWENFQKGMESIKDFSDGMAKGITYTPDRRNGVEKMYFMKAKYVDDKNFKYEVISDFLGGE</sequence>
<protein>
    <submittedName>
        <fullName evidence="7">Amino acid/amide ABC transporter substrate-binding protein, HAAT family</fullName>
    </submittedName>
</protein>
<name>A0A1M6IKE9_9CLOT</name>
<dbReference type="RefSeq" id="WP_073007967.1">
    <property type="nucleotide sequence ID" value="NZ_FQZO01000004.1"/>
</dbReference>
<dbReference type="AlphaFoldDB" id="A0A1M6IKE9"/>
<dbReference type="STRING" id="1121298.SAMN05444401_2862"/>
<dbReference type="Pfam" id="PF13458">
    <property type="entry name" value="Peripla_BP_6"/>
    <property type="match status" value="1"/>
</dbReference>
<evidence type="ECO:0000256" key="5">
    <source>
        <dbReference type="SAM" id="SignalP"/>
    </source>
</evidence>
<dbReference type="PANTHER" id="PTHR47235:SF1">
    <property type="entry name" value="BLR6548 PROTEIN"/>
    <property type="match status" value="1"/>
</dbReference>
<evidence type="ECO:0000256" key="3">
    <source>
        <dbReference type="ARBA" id="ARBA00022729"/>
    </source>
</evidence>
<evidence type="ECO:0000256" key="4">
    <source>
        <dbReference type="ARBA" id="ARBA00022970"/>
    </source>
</evidence>
<dbReference type="SUPFAM" id="SSF53822">
    <property type="entry name" value="Periplasmic binding protein-like I"/>
    <property type="match status" value="1"/>
</dbReference>
<dbReference type="PANTHER" id="PTHR47235">
    <property type="entry name" value="BLR6548 PROTEIN"/>
    <property type="match status" value="1"/>
</dbReference>
<dbReference type="EMBL" id="FQZO01000004">
    <property type="protein sequence ID" value="SHJ34910.1"/>
    <property type="molecule type" value="Genomic_DNA"/>
</dbReference>
<dbReference type="PRINTS" id="PR00337">
    <property type="entry name" value="LEUILEVALBP"/>
</dbReference>
<dbReference type="InterPro" id="IPR000709">
    <property type="entry name" value="Leu_Ile_Val-bd"/>
</dbReference>
<feature type="domain" description="Leucine-binding protein" evidence="6">
    <location>
        <begin position="44"/>
        <end position="388"/>
    </location>
</feature>
<keyword evidence="4" id="KW-0029">Amino-acid transport</keyword>
<dbReference type="GO" id="GO:0006865">
    <property type="term" value="P:amino acid transport"/>
    <property type="evidence" value="ECO:0007669"/>
    <property type="project" value="UniProtKB-KW"/>
</dbReference>
<feature type="chain" id="PRO_5038840131" evidence="5">
    <location>
        <begin position="21"/>
        <end position="407"/>
    </location>
</feature>